<feature type="compositionally biased region" description="Basic residues" evidence="4">
    <location>
        <begin position="1"/>
        <end position="15"/>
    </location>
</feature>
<dbReference type="SUPFAM" id="SSF47095">
    <property type="entry name" value="HMG-box"/>
    <property type="match status" value="1"/>
</dbReference>
<keyword evidence="7" id="KW-1185">Reference proteome</keyword>
<dbReference type="SMART" id="SM00398">
    <property type="entry name" value="HMG"/>
    <property type="match status" value="1"/>
</dbReference>
<feature type="region of interest" description="Disordered" evidence="4">
    <location>
        <begin position="380"/>
        <end position="417"/>
    </location>
</feature>
<feature type="compositionally biased region" description="Basic residues" evidence="4">
    <location>
        <begin position="152"/>
        <end position="163"/>
    </location>
</feature>
<dbReference type="InterPro" id="IPR051356">
    <property type="entry name" value="SOX/SOX-like_TF"/>
</dbReference>
<gene>
    <name evidence="6" type="ORF">SCP_0113940</name>
</gene>
<dbReference type="Pfam" id="PF00505">
    <property type="entry name" value="HMG_box"/>
    <property type="match status" value="1"/>
</dbReference>
<keyword evidence="2 3" id="KW-0539">Nucleus</keyword>
<dbReference type="CDD" id="cd01389">
    <property type="entry name" value="HMG-box_ROX1-like"/>
    <property type="match status" value="1"/>
</dbReference>
<keyword evidence="1 3" id="KW-0238">DNA-binding</keyword>
<feature type="compositionally biased region" description="Basic and acidic residues" evidence="4">
    <location>
        <begin position="31"/>
        <end position="45"/>
    </location>
</feature>
<dbReference type="InterPro" id="IPR009071">
    <property type="entry name" value="HMG_box_dom"/>
</dbReference>
<evidence type="ECO:0000256" key="3">
    <source>
        <dbReference type="PROSITE-ProRule" id="PRU00267"/>
    </source>
</evidence>
<protein>
    <recommendedName>
        <fullName evidence="5">HMG box domain-containing protein</fullName>
    </recommendedName>
</protein>
<dbReference type="PANTHER" id="PTHR45789">
    <property type="entry name" value="FI18025P1"/>
    <property type="match status" value="1"/>
</dbReference>
<dbReference type="GO" id="GO:0005634">
    <property type="term" value="C:nucleus"/>
    <property type="evidence" value="ECO:0007669"/>
    <property type="project" value="UniProtKB-UniRule"/>
</dbReference>
<dbReference type="InParanoid" id="A0A401G8L0"/>
<evidence type="ECO:0000256" key="1">
    <source>
        <dbReference type="ARBA" id="ARBA00023125"/>
    </source>
</evidence>
<evidence type="ECO:0000256" key="4">
    <source>
        <dbReference type="SAM" id="MobiDB-lite"/>
    </source>
</evidence>
<accession>A0A401G8L0</accession>
<dbReference type="STRING" id="139825.A0A401G8L0"/>
<dbReference type="RefSeq" id="XP_027609418.1">
    <property type="nucleotide sequence ID" value="XM_027753617.1"/>
</dbReference>
<dbReference type="EMBL" id="BFAD01000001">
    <property type="protein sequence ID" value="GBE78505.1"/>
    <property type="molecule type" value="Genomic_DNA"/>
</dbReference>
<feature type="DNA-binding region" description="HMG box" evidence="3">
    <location>
        <begin position="78"/>
        <end position="147"/>
    </location>
</feature>
<reference evidence="6 7" key="1">
    <citation type="journal article" date="2018" name="Sci. Rep.">
        <title>Genome sequence of the cauliflower mushroom Sparassis crispa (Hanabiratake) and its association with beneficial usage.</title>
        <authorList>
            <person name="Kiyama R."/>
            <person name="Furutani Y."/>
            <person name="Kawaguchi K."/>
            <person name="Nakanishi T."/>
        </authorList>
    </citation>
    <scope>NUCLEOTIDE SEQUENCE [LARGE SCALE GENOMIC DNA]</scope>
</reference>
<organism evidence="6 7">
    <name type="scientific">Sparassis crispa</name>
    <dbReference type="NCBI Taxonomy" id="139825"/>
    <lineage>
        <taxon>Eukaryota</taxon>
        <taxon>Fungi</taxon>
        <taxon>Dikarya</taxon>
        <taxon>Basidiomycota</taxon>
        <taxon>Agaricomycotina</taxon>
        <taxon>Agaricomycetes</taxon>
        <taxon>Polyporales</taxon>
        <taxon>Sparassidaceae</taxon>
        <taxon>Sparassis</taxon>
    </lineage>
</organism>
<dbReference type="Proteomes" id="UP000287166">
    <property type="component" value="Unassembled WGS sequence"/>
</dbReference>
<feature type="compositionally biased region" description="Acidic residues" evidence="4">
    <location>
        <begin position="249"/>
        <end position="266"/>
    </location>
</feature>
<evidence type="ECO:0000313" key="6">
    <source>
        <dbReference type="EMBL" id="GBE78505.1"/>
    </source>
</evidence>
<dbReference type="InterPro" id="IPR036910">
    <property type="entry name" value="HMG_box_dom_sf"/>
</dbReference>
<dbReference type="PANTHER" id="PTHR45789:SF2">
    <property type="entry name" value="FI18025P1"/>
    <property type="match status" value="1"/>
</dbReference>
<evidence type="ECO:0000256" key="2">
    <source>
        <dbReference type="ARBA" id="ARBA00023242"/>
    </source>
</evidence>
<feature type="domain" description="HMG box" evidence="5">
    <location>
        <begin position="78"/>
        <end position="147"/>
    </location>
</feature>
<dbReference type="PROSITE" id="PS50118">
    <property type="entry name" value="HMG_BOX_2"/>
    <property type="match status" value="1"/>
</dbReference>
<comment type="caution">
    <text evidence="6">The sequence shown here is derived from an EMBL/GenBank/DDBJ whole genome shotgun (WGS) entry which is preliminary data.</text>
</comment>
<dbReference type="GeneID" id="38775422"/>
<dbReference type="OrthoDB" id="6247875at2759"/>
<feature type="region of interest" description="Disordered" evidence="4">
    <location>
        <begin position="152"/>
        <end position="266"/>
    </location>
</feature>
<dbReference type="GO" id="GO:0000978">
    <property type="term" value="F:RNA polymerase II cis-regulatory region sequence-specific DNA binding"/>
    <property type="evidence" value="ECO:0007669"/>
    <property type="project" value="TreeGrafter"/>
</dbReference>
<name>A0A401G8L0_9APHY</name>
<evidence type="ECO:0000259" key="5">
    <source>
        <dbReference type="PROSITE" id="PS50118"/>
    </source>
</evidence>
<evidence type="ECO:0000313" key="7">
    <source>
        <dbReference type="Proteomes" id="UP000287166"/>
    </source>
</evidence>
<dbReference type="Gene3D" id="1.10.30.10">
    <property type="entry name" value="High mobility group box domain"/>
    <property type="match status" value="1"/>
</dbReference>
<proteinExistence type="predicted"/>
<feature type="region of interest" description="Disordered" evidence="4">
    <location>
        <begin position="1"/>
        <end position="81"/>
    </location>
</feature>
<sequence length="417" mass="47453">MHKPLRGTRRTHRLSRQPPHDPEFETLDLNEVQRRSDDGAVDHSSPELSSSPCGPPRTIPSGESQRPPHSRKKADDHIPRPRNSFIIFRSQHWQEIKDDPTTPRHHTAISCLAATRWLALSEEERTHYRQLAELEKEAFYLQYPDYKYHPAFRKDKRAKRNTSRKSSANKTLRAKKLASQPSQSVGMIERELRRDDVDSDPEYTPSWRCTPQPLRGSVQQKEIQRSRASLRVRHELSERSLPSAPTTPESEDVELPSTPDSDELLWDLGSEDECSSIPYSRDVEFPSTPDSDDLELPLYAKQADFGLTCIEDMAMMTLDDPDADFQMGSDAFSLAFATTYFQEAVCDGHNVNDHFVDTPTSHSQSHIEGLESHIRGLKSHIDGSKPHIDKPEFHIDGGDDHSDMVDYSPHGDAMDVN</sequence>
<dbReference type="AlphaFoldDB" id="A0A401G8L0"/>
<feature type="compositionally biased region" description="Basic and acidic residues" evidence="4">
    <location>
        <begin position="380"/>
        <end position="404"/>
    </location>
</feature>
<dbReference type="GO" id="GO:0000981">
    <property type="term" value="F:DNA-binding transcription factor activity, RNA polymerase II-specific"/>
    <property type="evidence" value="ECO:0007669"/>
    <property type="project" value="TreeGrafter"/>
</dbReference>